<dbReference type="EMBL" id="CP119311">
    <property type="protein sequence ID" value="WEK34827.1"/>
    <property type="molecule type" value="Genomic_DNA"/>
</dbReference>
<gene>
    <name evidence="2" type="ORF">P0Y53_20255</name>
</gene>
<dbReference type="Pfam" id="PF04306">
    <property type="entry name" value="DUF456"/>
    <property type="match status" value="1"/>
</dbReference>
<dbReference type="InterPro" id="IPR007403">
    <property type="entry name" value="DUF456"/>
</dbReference>
<evidence type="ECO:0000256" key="1">
    <source>
        <dbReference type="SAM" id="Phobius"/>
    </source>
</evidence>
<evidence type="ECO:0000313" key="3">
    <source>
        <dbReference type="Proteomes" id="UP001220610"/>
    </source>
</evidence>
<dbReference type="AlphaFoldDB" id="A0AAJ5WQE7"/>
<protein>
    <submittedName>
        <fullName evidence="2">DUF456 domain-containing protein</fullName>
    </submittedName>
</protein>
<feature type="transmembrane region" description="Helical" evidence="1">
    <location>
        <begin position="81"/>
        <end position="107"/>
    </location>
</feature>
<evidence type="ECO:0000313" key="2">
    <source>
        <dbReference type="EMBL" id="WEK34827.1"/>
    </source>
</evidence>
<dbReference type="PANTHER" id="PTHR39165">
    <property type="entry name" value="IG HYPOTHETICAL 17883"/>
    <property type="match status" value="1"/>
</dbReference>
<proteinExistence type="predicted"/>
<feature type="transmembrane region" description="Helical" evidence="1">
    <location>
        <begin position="49"/>
        <end position="69"/>
    </location>
</feature>
<feature type="transmembrane region" description="Helical" evidence="1">
    <location>
        <begin position="127"/>
        <end position="153"/>
    </location>
</feature>
<name>A0AAJ5WQE7_9BACT</name>
<keyword evidence="1" id="KW-0472">Membrane</keyword>
<dbReference type="PANTHER" id="PTHR39165:SF1">
    <property type="entry name" value="DUF456 DOMAIN-CONTAINING PROTEIN"/>
    <property type="match status" value="1"/>
</dbReference>
<keyword evidence="1" id="KW-1133">Transmembrane helix</keyword>
<dbReference type="Proteomes" id="UP001220610">
    <property type="component" value="Chromosome"/>
</dbReference>
<organism evidence="2 3">
    <name type="scientific">Candidatus Pseudobacter hemicellulosilyticus</name>
    <dbReference type="NCBI Taxonomy" id="3121375"/>
    <lineage>
        <taxon>Bacteria</taxon>
        <taxon>Pseudomonadati</taxon>
        <taxon>Bacteroidota</taxon>
        <taxon>Chitinophagia</taxon>
        <taxon>Chitinophagales</taxon>
        <taxon>Chitinophagaceae</taxon>
        <taxon>Pseudobacter</taxon>
    </lineage>
</organism>
<keyword evidence="1" id="KW-0812">Transmembrane</keyword>
<reference evidence="2" key="1">
    <citation type="submission" date="2023-03" db="EMBL/GenBank/DDBJ databases">
        <title>Andean soil-derived lignocellulolytic bacterial consortium as a source of novel taxa and putative plastic-active enzymes.</title>
        <authorList>
            <person name="Diaz-Garcia L."/>
            <person name="Chuvochina M."/>
            <person name="Feuerriegel G."/>
            <person name="Bunk B."/>
            <person name="Sproer C."/>
            <person name="Streit W.R."/>
            <person name="Rodriguez L.M."/>
            <person name="Overmann J."/>
            <person name="Jimenez D.J."/>
        </authorList>
    </citation>
    <scope>NUCLEOTIDE SEQUENCE</scope>
    <source>
        <strain evidence="2">MAG 7</strain>
    </source>
</reference>
<sequence length="156" mass="16851">MEWVWIILGIVLILVGVAGSLLPVLPGPPIAYAGLLVQLFREPDPFSTQFLLIWAGIVVAIVVLDYLVPIWGTKRFGGTKYGAWGCTLGFILAFWMGPWGIIIGPFIGAFVGEMIGGQSTEGSLKAAFGSFVGFLLGAFLKLVACFMMLYYLVKSI</sequence>
<accession>A0AAJ5WQE7</accession>